<dbReference type="AlphaFoldDB" id="A0A3R7PX12"/>
<dbReference type="PANTHER" id="PTHR13914">
    <property type="entry name" value="PROLINE OXIDASE"/>
    <property type="match status" value="1"/>
</dbReference>
<comment type="cofactor">
    <cofactor evidence="1">
        <name>FAD</name>
        <dbReference type="ChEBI" id="CHEBI:57692"/>
    </cofactor>
</comment>
<sequence length="252" mass="27677">MRTRLPAMASAPEAGVRLTSRSPRSIPGVRACHVAGTGNPPQSTIVLRSTLAWRRAFRNCLVLARPSAHWHASCRGQSAGALGVTCAVTSPTHRHMWRSTNDARPIGALGIRYKSTPAAASLVNENAAVDTASQDDKDKDPLDLTFCDYRNAFKSKTNSELLRALLVFHLCSIQPLVDNNAKLMKLGQKVLGKRLFAALMKATFYGHFVAGEDQIKIQPTLERLRSFGVKSILDYSVEEDISSEDAEEREME</sequence>
<gene>
    <name evidence="3" type="ORF">C7M84_001446</name>
</gene>
<dbReference type="EC" id="1.5.5.2" evidence="1"/>
<keyword evidence="1" id="KW-0560">Oxidoreductase</keyword>
<dbReference type="GO" id="GO:0005739">
    <property type="term" value="C:mitochondrion"/>
    <property type="evidence" value="ECO:0007669"/>
    <property type="project" value="TreeGrafter"/>
</dbReference>
<reference evidence="3 4" key="2">
    <citation type="submission" date="2019-01" db="EMBL/GenBank/DDBJ databases">
        <title>The decoding of complex shrimp genome reveals the adaptation for benthos swimmer, frequently molting mechanism and breeding impact on genome.</title>
        <authorList>
            <person name="Sun Y."/>
            <person name="Gao Y."/>
            <person name="Yu Y."/>
        </authorList>
    </citation>
    <scope>NUCLEOTIDE SEQUENCE [LARGE SCALE GENOMIC DNA]</scope>
    <source>
        <tissue evidence="3">Muscle</tissue>
    </source>
</reference>
<keyword evidence="4" id="KW-1185">Reference proteome</keyword>
<proteinExistence type="inferred from homology"/>
<dbReference type="GO" id="GO:0010133">
    <property type="term" value="P:L-proline catabolic process to L-glutamate"/>
    <property type="evidence" value="ECO:0007669"/>
    <property type="project" value="TreeGrafter"/>
</dbReference>
<dbReference type="Proteomes" id="UP000283509">
    <property type="component" value="Unassembled WGS sequence"/>
</dbReference>
<feature type="region of interest" description="Disordered" evidence="2">
    <location>
        <begin position="1"/>
        <end position="22"/>
    </location>
</feature>
<comment type="catalytic activity">
    <reaction evidence="1">
        <text>L-proline + a quinone = (S)-1-pyrroline-5-carboxylate + a quinol + H(+)</text>
        <dbReference type="Rhea" id="RHEA:23784"/>
        <dbReference type="ChEBI" id="CHEBI:15378"/>
        <dbReference type="ChEBI" id="CHEBI:17388"/>
        <dbReference type="ChEBI" id="CHEBI:24646"/>
        <dbReference type="ChEBI" id="CHEBI:60039"/>
        <dbReference type="ChEBI" id="CHEBI:132124"/>
        <dbReference type="EC" id="1.5.5.2"/>
    </reaction>
</comment>
<evidence type="ECO:0000256" key="1">
    <source>
        <dbReference type="RuleBase" id="RU364054"/>
    </source>
</evidence>
<comment type="similarity">
    <text evidence="1">Belongs to the proline oxidase family.</text>
</comment>
<dbReference type="GO" id="GO:0004657">
    <property type="term" value="F:proline dehydrogenase activity"/>
    <property type="evidence" value="ECO:0007669"/>
    <property type="project" value="UniProtKB-EC"/>
</dbReference>
<keyword evidence="1" id="KW-0274">FAD</keyword>
<dbReference type="InterPro" id="IPR015659">
    <property type="entry name" value="Proline_oxidase"/>
</dbReference>
<dbReference type="GO" id="GO:0071949">
    <property type="term" value="F:FAD binding"/>
    <property type="evidence" value="ECO:0007669"/>
    <property type="project" value="TreeGrafter"/>
</dbReference>
<accession>A0A3R7PX12</accession>
<keyword evidence="1" id="KW-0285">Flavoprotein</keyword>
<dbReference type="EMBL" id="QCYY01001185">
    <property type="protein sequence ID" value="ROT79822.1"/>
    <property type="molecule type" value="Genomic_DNA"/>
</dbReference>
<evidence type="ECO:0000313" key="3">
    <source>
        <dbReference type="EMBL" id="ROT79822.1"/>
    </source>
</evidence>
<evidence type="ECO:0000313" key="4">
    <source>
        <dbReference type="Proteomes" id="UP000283509"/>
    </source>
</evidence>
<keyword evidence="1" id="KW-0642">Proline metabolism</keyword>
<evidence type="ECO:0000256" key="2">
    <source>
        <dbReference type="SAM" id="MobiDB-lite"/>
    </source>
</evidence>
<organism evidence="3 4">
    <name type="scientific">Penaeus vannamei</name>
    <name type="common">Whiteleg shrimp</name>
    <name type="synonym">Litopenaeus vannamei</name>
    <dbReference type="NCBI Taxonomy" id="6689"/>
    <lineage>
        <taxon>Eukaryota</taxon>
        <taxon>Metazoa</taxon>
        <taxon>Ecdysozoa</taxon>
        <taxon>Arthropoda</taxon>
        <taxon>Crustacea</taxon>
        <taxon>Multicrustacea</taxon>
        <taxon>Malacostraca</taxon>
        <taxon>Eumalacostraca</taxon>
        <taxon>Eucarida</taxon>
        <taxon>Decapoda</taxon>
        <taxon>Dendrobranchiata</taxon>
        <taxon>Penaeoidea</taxon>
        <taxon>Penaeidae</taxon>
        <taxon>Penaeus</taxon>
    </lineage>
</organism>
<comment type="function">
    <text evidence="1">Converts proline to delta-1-pyrroline-5-carboxylate.</text>
</comment>
<dbReference type="STRING" id="6689.A0A3R7PX12"/>
<protein>
    <recommendedName>
        <fullName evidence="1">Proline dehydrogenase</fullName>
        <ecNumber evidence="1">1.5.5.2</ecNumber>
    </recommendedName>
</protein>
<dbReference type="Gene3D" id="3.20.20.220">
    <property type="match status" value="1"/>
</dbReference>
<comment type="caution">
    <text evidence="3">The sequence shown here is derived from an EMBL/GenBank/DDBJ whole genome shotgun (WGS) entry which is preliminary data.</text>
</comment>
<dbReference type="PANTHER" id="PTHR13914:SF0">
    <property type="entry name" value="PROLINE DEHYDROGENASE 1, MITOCHONDRIAL"/>
    <property type="match status" value="1"/>
</dbReference>
<reference evidence="3 4" key="1">
    <citation type="submission" date="2018-04" db="EMBL/GenBank/DDBJ databases">
        <authorList>
            <person name="Zhang X."/>
            <person name="Yuan J."/>
            <person name="Li F."/>
            <person name="Xiang J."/>
        </authorList>
    </citation>
    <scope>NUCLEOTIDE SEQUENCE [LARGE SCALE GENOMIC DNA]</scope>
    <source>
        <tissue evidence="3">Muscle</tissue>
    </source>
</reference>
<dbReference type="OrthoDB" id="5464at2759"/>
<name>A0A3R7PX12_PENVA</name>